<gene>
    <name evidence="8" type="ORF">PC110_g23039</name>
    <name evidence="3" type="ORF">PC113_g4055</name>
    <name evidence="4" type="ORF">PC115_g23996</name>
    <name evidence="5" type="ORF">PC117_g828</name>
    <name evidence="6" type="ORF">PC118_g3490</name>
    <name evidence="7" type="ORF">PC129_g23583</name>
</gene>
<evidence type="ECO:0000256" key="1">
    <source>
        <dbReference type="SAM" id="Phobius"/>
    </source>
</evidence>
<reference evidence="8 9" key="1">
    <citation type="submission" date="2018-01" db="EMBL/GenBank/DDBJ databases">
        <title>Draft genome of the strawberry crown rot pathogen Phytophthora cactorum.</title>
        <authorList>
            <person name="Armitage A.D."/>
            <person name="Lysoe E."/>
            <person name="Nellist C.F."/>
            <person name="Harrison R.J."/>
            <person name="Brurberg M.B."/>
        </authorList>
    </citation>
    <scope>NUCLEOTIDE SEQUENCE [LARGE SCALE GENOMIC DNA]</scope>
    <source>
        <strain evidence="8 9">10300</strain>
    </source>
</reference>
<comment type="caution">
    <text evidence="8">The sequence shown here is derived from an EMBL/GenBank/DDBJ whole genome shotgun (WGS) entry which is preliminary data.</text>
</comment>
<dbReference type="OrthoDB" id="1932348at2759"/>
<evidence type="ECO:0000313" key="8">
    <source>
        <dbReference type="EMBL" id="RAW20519.1"/>
    </source>
</evidence>
<dbReference type="EMBL" id="RCMI01002718">
    <property type="protein sequence ID" value="KAG2875090.1"/>
    <property type="molecule type" value="Genomic_DNA"/>
</dbReference>
<accession>A0A329R964</accession>
<protein>
    <recommendedName>
        <fullName evidence="2">Retrovirus-related Pol polyprotein from transposon TNT 1-94-like beta-barrel domain-containing protein</fullName>
    </recommendedName>
</protein>
<dbReference type="Proteomes" id="UP000760860">
    <property type="component" value="Unassembled WGS sequence"/>
</dbReference>
<dbReference type="Pfam" id="PF22936">
    <property type="entry name" value="Pol_BBD"/>
    <property type="match status" value="1"/>
</dbReference>
<dbReference type="Proteomes" id="UP000697107">
    <property type="component" value="Unassembled WGS sequence"/>
</dbReference>
<name>A0A329R964_9STRA</name>
<dbReference type="EMBL" id="RCMG01000067">
    <property type="protein sequence ID" value="KAG2865024.1"/>
    <property type="molecule type" value="Genomic_DNA"/>
</dbReference>
<organism evidence="8 9">
    <name type="scientific">Phytophthora cactorum</name>
    <dbReference type="NCBI Taxonomy" id="29920"/>
    <lineage>
        <taxon>Eukaryota</taxon>
        <taxon>Sar</taxon>
        <taxon>Stramenopiles</taxon>
        <taxon>Oomycota</taxon>
        <taxon>Peronosporomycetes</taxon>
        <taxon>Peronosporales</taxon>
        <taxon>Peronosporaceae</taxon>
        <taxon>Phytophthora</taxon>
    </lineage>
</organism>
<evidence type="ECO:0000259" key="2">
    <source>
        <dbReference type="Pfam" id="PF22936"/>
    </source>
</evidence>
<dbReference type="AlphaFoldDB" id="A0A329R964"/>
<evidence type="ECO:0000313" key="5">
    <source>
        <dbReference type="EMBL" id="KAG2954965.1"/>
    </source>
</evidence>
<keyword evidence="1" id="KW-1133">Transmembrane helix</keyword>
<dbReference type="Proteomes" id="UP000774804">
    <property type="component" value="Unassembled WGS sequence"/>
</dbReference>
<sequence length="126" mass="13875">MEAAASIKVAGTAKDATVEVAGMVVGVVTVSWFSRRMRQPKWLSREVLFFHVNIKVTSELTARMTLIEVSEKSFCSSRKVTISSWLLDSGASSNMTGDKDAFRHFEELNGSLSLTFANGERLPVTE</sequence>
<evidence type="ECO:0000313" key="3">
    <source>
        <dbReference type="EMBL" id="KAG2865024.1"/>
    </source>
</evidence>
<feature type="transmembrane region" description="Helical" evidence="1">
    <location>
        <begin position="16"/>
        <end position="34"/>
    </location>
</feature>
<dbReference type="Proteomes" id="UP000736787">
    <property type="component" value="Unassembled WGS sequence"/>
</dbReference>
<dbReference type="EMBL" id="RCMV01002782">
    <property type="protein sequence ID" value="KAG3201241.1"/>
    <property type="molecule type" value="Genomic_DNA"/>
</dbReference>
<dbReference type="EMBL" id="MJFZ01002752">
    <property type="protein sequence ID" value="RAW20519.1"/>
    <property type="molecule type" value="Genomic_DNA"/>
</dbReference>
<reference evidence="3" key="2">
    <citation type="submission" date="2018-10" db="EMBL/GenBank/DDBJ databases">
        <title>Effector identification in a new, highly contiguous assembly of the strawberry crown rot pathogen Phytophthora cactorum.</title>
        <authorList>
            <person name="Armitage A.D."/>
            <person name="Nellist C.F."/>
            <person name="Bates H."/>
            <person name="Vickerstaff R.J."/>
            <person name="Harrison R.J."/>
        </authorList>
    </citation>
    <scope>NUCLEOTIDE SEQUENCE</scope>
    <source>
        <strain evidence="3">15-7</strain>
        <strain evidence="4">4032</strain>
        <strain evidence="5">4040</strain>
        <strain evidence="6">P415</strain>
        <strain evidence="7">P421</strain>
    </source>
</reference>
<proteinExistence type="predicted"/>
<dbReference type="VEuPathDB" id="FungiDB:PC110_g23039"/>
<dbReference type="Proteomes" id="UP000251314">
    <property type="component" value="Unassembled WGS sequence"/>
</dbReference>
<keyword evidence="1" id="KW-0472">Membrane</keyword>
<dbReference type="InterPro" id="IPR054722">
    <property type="entry name" value="PolX-like_BBD"/>
</dbReference>
<evidence type="ECO:0000313" key="9">
    <source>
        <dbReference type="Proteomes" id="UP000251314"/>
    </source>
</evidence>
<dbReference type="EMBL" id="RCMK01000008">
    <property type="protein sequence ID" value="KAG2954965.1"/>
    <property type="molecule type" value="Genomic_DNA"/>
</dbReference>
<keyword evidence="9" id="KW-1185">Reference proteome</keyword>
<evidence type="ECO:0000313" key="4">
    <source>
        <dbReference type="EMBL" id="KAG2875090.1"/>
    </source>
</evidence>
<keyword evidence="1" id="KW-0812">Transmembrane</keyword>
<evidence type="ECO:0000313" key="6">
    <source>
        <dbReference type="EMBL" id="KAG2994434.1"/>
    </source>
</evidence>
<feature type="domain" description="Retrovirus-related Pol polyprotein from transposon TNT 1-94-like beta-barrel" evidence="2">
    <location>
        <begin position="85"/>
        <end position="124"/>
    </location>
</feature>
<evidence type="ECO:0000313" key="7">
    <source>
        <dbReference type="EMBL" id="KAG3201241.1"/>
    </source>
</evidence>
<dbReference type="EMBL" id="RCML01000060">
    <property type="protein sequence ID" value="KAG2994434.1"/>
    <property type="molecule type" value="Genomic_DNA"/>
</dbReference>
<dbReference type="Proteomes" id="UP000735874">
    <property type="component" value="Unassembled WGS sequence"/>
</dbReference>